<evidence type="ECO:0000259" key="2">
    <source>
        <dbReference type="Pfam" id="PF05170"/>
    </source>
</evidence>
<keyword evidence="1" id="KW-1133">Transmembrane helix</keyword>
<evidence type="ECO:0000313" key="3">
    <source>
        <dbReference type="EMBL" id="SHF41861.1"/>
    </source>
</evidence>
<dbReference type="GO" id="GO:0090313">
    <property type="term" value="P:regulation of protein targeting to membrane"/>
    <property type="evidence" value="ECO:0007669"/>
    <property type="project" value="TreeGrafter"/>
</dbReference>
<organism evidence="3 4">
    <name type="scientific">Dysgonomonas macrotermitis</name>
    <dbReference type="NCBI Taxonomy" id="1346286"/>
    <lineage>
        <taxon>Bacteria</taxon>
        <taxon>Pseudomonadati</taxon>
        <taxon>Bacteroidota</taxon>
        <taxon>Bacteroidia</taxon>
        <taxon>Bacteroidales</taxon>
        <taxon>Dysgonomonadaceae</taxon>
        <taxon>Dysgonomonas</taxon>
    </lineage>
</organism>
<dbReference type="Pfam" id="PF05170">
    <property type="entry name" value="AsmA"/>
    <property type="match status" value="1"/>
</dbReference>
<keyword evidence="4" id="KW-1185">Reference proteome</keyword>
<dbReference type="GO" id="GO:0005886">
    <property type="term" value="C:plasma membrane"/>
    <property type="evidence" value="ECO:0007669"/>
    <property type="project" value="TreeGrafter"/>
</dbReference>
<dbReference type="InterPro" id="IPR052894">
    <property type="entry name" value="AsmA-related"/>
</dbReference>
<evidence type="ECO:0000313" key="4">
    <source>
        <dbReference type="Proteomes" id="UP000184480"/>
    </source>
</evidence>
<dbReference type="EMBL" id="FQUC01000006">
    <property type="protein sequence ID" value="SHF41861.1"/>
    <property type="molecule type" value="Genomic_DNA"/>
</dbReference>
<dbReference type="Proteomes" id="UP000184480">
    <property type="component" value="Unassembled WGS sequence"/>
</dbReference>
<protein>
    <submittedName>
        <fullName evidence="3">AsmA family protein</fullName>
    </submittedName>
</protein>
<dbReference type="OrthoDB" id="596403at2"/>
<reference evidence="4" key="1">
    <citation type="submission" date="2016-11" db="EMBL/GenBank/DDBJ databases">
        <authorList>
            <person name="Varghese N."/>
            <person name="Submissions S."/>
        </authorList>
    </citation>
    <scope>NUCLEOTIDE SEQUENCE [LARGE SCALE GENOMIC DNA]</scope>
    <source>
        <strain evidence="4">DSM 27370</strain>
    </source>
</reference>
<dbReference type="PANTHER" id="PTHR30441:SF8">
    <property type="entry name" value="DUF748 DOMAIN-CONTAINING PROTEIN"/>
    <property type="match status" value="1"/>
</dbReference>
<gene>
    <name evidence="3" type="ORF">SAMN05444362_10670</name>
</gene>
<dbReference type="PANTHER" id="PTHR30441">
    <property type="entry name" value="DUF748 DOMAIN-CONTAINING PROTEIN"/>
    <property type="match status" value="1"/>
</dbReference>
<sequence>MKKSIKRGLIIGGSVFVAFLIALLIVPFLFEGKIRESVIETANRKLNAELHIENLGISLFSNFPNITLSLEDVVLSGINDFEGDTLIKAKAVDVVFSAKGLLKGNYTVSGIRVDKGEVYALSLEDGRNNWDIIKTDTVVDSVPVEDVTSSHKGGFNLELRKVSFSECKLVYEDRARNLNISFTGCDGNMSGEVSNPATELKSKVNINEIFFTKHGISYLSDIKGYAETSVSIDTEKKVLTILENYIRLNDLEVSIGGTVSLRENNAAELDLRLETLKSDTPFKNLLSVIPSFYSNGFNEIATEGKASIQASVNGLLQNGHHPAFDFRVLIEDAMFRYPSLPSSVDDINLVADIRSNGDSSNNTIIDISKLEFSMGGKPFSVVLNIDNTDFIAKSKGVINLADIRDVYPLDKDIQLRGKLTVDLSAMDKKLDQSLSAQGFVKADSISYKKKESHEILINGAELRLLPQPKSIIKGNLYLKSDRFNISNASGSLYINTDFSTDRLISDDISQVLSSLNATGFVQSDEIKVHDVEFLDDLSRALKTNLLKSPSVKDLNIRFSVKEGKILTKPFVINLNQIGSLSLQEGSVNLEGNRSINYKGTLSLPQSHINNVSLTVKGTLDNPQISVDTKSIIGNIANGLFNSSKKK</sequence>
<keyword evidence="1" id="KW-0472">Membrane</keyword>
<dbReference type="STRING" id="1346286.SAMN05444362_10670"/>
<accession>A0A1M5BHB0</accession>
<dbReference type="AlphaFoldDB" id="A0A1M5BHB0"/>
<name>A0A1M5BHB0_9BACT</name>
<feature type="transmembrane region" description="Helical" evidence="1">
    <location>
        <begin position="9"/>
        <end position="30"/>
    </location>
</feature>
<evidence type="ECO:0000256" key="1">
    <source>
        <dbReference type="SAM" id="Phobius"/>
    </source>
</evidence>
<dbReference type="RefSeq" id="WP_062180334.1">
    <property type="nucleotide sequence ID" value="NZ_BBXL01000009.1"/>
</dbReference>
<dbReference type="InterPro" id="IPR007844">
    <property type="entry name" value="AsmA"/>
</dbReference>
<keyword evidence="1" id="KW-0812">Transmembrane</keyword>
<feature type="domain" description="AsmA" evidence="2">
    <location>
        <begin position="6"/>
        <end position="178"/>
    </location>
</feature>
<proteinExistence type="predicted"/>